<name>A0AAV4RWG4_9ARAC</name>
<reference evidence="1 2" key="1">
    <citation type="submission" date="2021-06" db="EMBL/GenBank/DDBJ databases">
        <title>Caerostris darwini draft genome.</title>
        <authorList>
            <person name="Kono N."/>
            <person name="Arakawa K."/>
        </authorList>
    </citation>
    <scope>NUCLEOTIDE SEQUENCE [LARGE SCALE GENOMIC DNA]</scope>
</reference>
<accession>A0AAV4RWG4</accession>
<dbReference type="AlphaFoldDB" id="A0AAV4RWG4"/>
<organism evidence="1 2">
    <name type="scientific">Caerostris darwini</name>
    <dbReference type="NCBI Taxonomy" id="1538125"/>
    <lineage>
        <taxon>Eukaryota</taxon>
        <taxon>Metazoa</taxon>
        <taxon>Ecdysozoa</taxon>
        <taxon>Arthropoda</taxon>
        <taxon>Chelicerata</taxon>
        <taxon>Arachnida</taxon>
        <taxon>Araneae</taxon>
        <taxon>Araneomorphae</taxon>
        <taxon>Entelegynae</taxon>
        <taxon>Araneoidea</taxon>
        <taxon>Araneidae</taxon>
        <taxon>Caerostris</taxon>
    </lineage>
</organism>
<evidence type="ECO:0000313" key="1">
    <source>
        <dbReference type="EMBL" id="GIY26663.1"/>
    </source>
</evidence>
<evidence type="ECO:0000313" key="2">
    <source>
        <dbReference type="Proteomes" id="UP001054837"/>
    </source>
</evidence>
<proteinExistence type="predicted"/>
<keyword evidence="2" id="KW-1185">Reference proteome</keyword>
<comment type="caution">
    <text evidence="1">The sequence shown here is derived from an EMBL/GenBank/DDBJ whole genome shotgun (WGS) entry which is preliminary data.</text>
</comment>
<sequence>MTNPTQLLPLVFHFPKLRSINLGGEAFARATVEKKDRQVDANWLTGVLVYSRDTEGYFMQIISVSVPLMGLSTTESLQIEIGVPKNPHRQTRDDSSIGFNYVDNYLI</sequence>
<gene>
    <name evidence="1" type="ORF">CDAR_29301</name>
</gene>
<dbReference type="Proteomes" id="UP001054837">
    <property type="component" value="Unassembled WGS sequence"/>
</dbReference>
<dbReference type="EMBL" id="BPLQ01006962">
    <property type="protein sequence ID" value="GIY26663.1"/>
    <property type="molecule type" value="Genomic_DNA"/>
</dbReference>
<protein>
    <submittedName>
        <fullName evidence="1">Uncharacterized protein</fullName>
    </submittedName>
</protein>